<accession>A0ABT4UHZ5</accession>
<reference evidence="1 2" key="1">
    <citation type="submission" date="2022-12" db="EMBL/GenBank/DDBJ databases">
        <title>Chitinophagaceae gen. sp. nov., a new member of the family Chitinophagaceae, isolated from soil in a chemical factory.</title>
        <authorList>
            <person name="Ke Z."/>
        </authorList>
    </citation>
    <scope>NUCLEOTIDE SEQUENCE [LARGE SCALE GENOMIC DNA]</scope>
    <source>
        <strain evidence="1 2">LY-5</strain>
    </source>
</reference>
<organism evidence="1 2">
    <name type="scientific">Polluticaenibacter yanchengensis</name>
    <dbReference type="NCBI Taxonomy" id="3014562"/>
    <lineage>
        <taxon>Bacteria</taxon>
        <taxon>Pseudomonadati</taxon>
        <taxon>Bacteroidota</taxon>
        <taxon>Chitinophagia</taxon>
        <taxon>Chitinophagales</taxon>
        <taxon>Chitinophagaceae</taxon>
        <taxon>Polluticaenibacter</taxon>
    </lineage>
</organism>
<gene>
    <name evidence="1" type="ORF">O3P16_06485</name>
</gene>
<dbReference type="EMBL" id="JAQGEF010000006">
    <property type="protein sequence ID" value="MDA3614448.1"/>
    <property type="molecule type" value="Genomic_DNA"/>
</dbReference>
<keyword evidence="2" id="KW-1185">Reference proteome</keyword>
<dbReference type="Proteomes" id="UP001210231">
    <property type="component" value="Unassembled WGS sequence"/>
</dbReference>
<dbReference type="NCBIfam" id="TIGR02757">
    <property type="entry name" value="TIGR02757 family protein"/>
    <property type="match status" value="1"/>
</dbReference>
<evidence type="ECO:0000313" key="1">
    <source>
        <dbReference type="EMBL" id="MDA3614448.1"/>
    </source>
</evidence>
<proteinExistence type="predicted"/>
<dbReference type="SUPFAM" id="SSF48150">
    <property type="entry name" value="DNA-glycosylase"/>
    <property type="match status" value="1"/>
</dbReference>
<dbReference type="RefSeq" id="WP_407030775.1">
    <property type="nucleotide sequence ID" value="NZ_JAQGEF010000006.1"/>
</dbReference>
<dbReference type="InterPro" id="IPR011257">
    <property type="entry name" value="DNA_glycosylase"/>
</dbReference>
<dbReference type="InterPro" id="IPR023170">
    <property type="entry name" value="HhH_base_excis_C"/>
</dbReference>
<dbReference type="Gene3D" id="1.10.1670.10">
    <property type="entry name" value="Helix-hairpin-Helix base-excision DNA repair enzymes (C-terminal)"/>
    <property type="match status" value="1"/>
</dbReference>
<protein>
    <submittedName>
        <fullName evidence="1">TIGR02757 family protein</fullName>
    </submittedName>
</protein>
<sequence length="254" mass="29380">MADIKRLLDDKVKFYNNPGFISGDPISVPHRFTKLQDIEISGFFASIFAWGNRTTIINKTLELMALMDNAPHDFILHAADKELKRLLNFKHRTFQTDDLLYFISFFKWYYGQHKSLETAFARGILPDDTSIENGLKGFRELFFSLPHLGRTRKHVSSPVTGSSCKRINMYLRWMVRRDDNGVDFGLWQNIDAGKLVCPLDVHVGRVARRLGLLERPTDDWQAARELTEALKVYDNEDPVKYDFALFSIGVMEKI</sequence>
<dbReference type="InterPro" id="IPR014127">
    <property type="entry name" value="CHP02757"/>
</dbReference>
<evidence type="ECO:0000313" key="2">
    <source>
        <dbReference type="Proteomes" id="UP001210231"/>
    </source>
</evidence>
<comment type="caution">
    <text evidence="1">The sequence shown here is derived from an EMBL/GenBank/DDBJ whole genome shotgun (WGS) entry which is preliminary data.</text>
</comment>
<name>A0ABT4UHZ5_9BACT</name>
<dbReference type="Pfam" id="PF09674">
    <property type="entry name" value="DUF2400"/>
    <property type="match status" value="1"/>
</dbReference>